<reference evidence="2" key="2">
    <citation type="submission" date="2014-06" db="EMBL/GenBank/DDBJ databases">
        <authorList>
            <person name="Genoscope - CEA"/>
        </authorList>
    </citation>
    <scope>NUCLEOTIDE SEQUENCE</scope>
</reference>
<dbReference type="Gramene" id="CDY23998">
    <property type="protein sequence ID" value="CDY23998"/>
    <property type="gene ID" value="GSBRNA2T00024514001"/>
</dbReference>
<accession>A0A078GH76</accession>
<dbReference type="PaxDb" id="3708-A0A078GH76"/>
<dbReference type="EMBL" id="HG994367">
    <property type="protein sequence ID" value="CAF1699634.1"/>
    <property type="molecule type" value="Genomic_DNA"/>
</dbReference>
<keyword evidence="3" id="KW-1185">Reference proteome</keyword>
<evidence type="ECO:0000313" key="2">
    <source>
        <dbReference type="EMBL" id="CDY23998.1"/>
    </source>
</evidence>
<gene>
    <name evidence="2" type="primary">BnaC03g16930D</name>
    <name evidence="1" type="ORF">DARMORV10_C03P20110.1</name>
    <name evidence="2" type="ORF">GSBRNA2T00024514001</name>
</gene>
<organism evidence="2 3">
    <name type="scientific">Brassica napus</name>
    <name type="common">Rape</name>
    <dbReference type="NCBI Taxonomy" id="3708"/>
    <lineage>
        <taxon>Eukaryota</taxon>
        <taxon>Viridiplantae</taxon>
        <taxon>Streptophyta</taxon>
        <taxon>Embryophyta</taxon>
        <taxon>Tracheophyta</taxon>
        <taxon>Spermatophyta</taxon>
        <taxon>Magnoliopsida</taxon>
        <taxon>eudicotyledons</taxon>
        <taxon>Gunneridae</taxon>
        <taxon>Pentapetalae</taxon>
        <taxon>rosids</taxon>
        <taxon>malvids</taxon>
        <taxon>Brassicales</taxon>
        <taxon>Brassicaceae</taxon>
        <taxon>Brassiceae</taxon>
        <taxon>Brassica</taxon>
    </lineage>
</organism>
<evidence type="ECO:0000313" key="3">
    <source>
        <dbReference type="Proteomes" id="UP000028999"/>
    </source>
</evidence>
<protein>
    <submittedName>
        <fullName evidence="1">(rape) hypothetical protein</fullName>
    </submittedName>
    <submittedName>
        <fullName evidence="2">BnaC03g16930D protein</fullName>
    </submittedName>
</protein>
<sequence>MAITSEIDQKNAKDPSIAKANIITAPLQRIMHQTGIELGNLQDNSPRDDISSWNCKQKSIPMDIPFNIAHGSKDASFVRVVSLSHQAMTSEVIRRTRWTQPSAKPISSQLLYDKSTPAGNRTQVCTVARYFSTTRPLVL</sequence>
<name>A0A078GH76_BRANA</name>
<dbReference type="AlphaFoldDB" id="A0A078GH76"/>
<dbReference type="Proteomes" id="UP000028999">
    <property type="component" value="Unassembled WGS sequence"/>
</dbReference>
<dbReference type="Proteomes" id="UP001295469">
    <property type="component" value="Chromosome C03"/>
</dbReference>
<reference evidence="1" key="3">
    <citation type="submission" date="2021-01" db="EMBL/GenBank/DDBJ databases">
        <authorList>
            <consortium name="Genoscope - CEA"/>
            <person name="William W."/>
        </authorList>
    </citation>
    <scope>NUCLEOTIDE SEQUENCE</scope>
</reference>
<reference evidence="2 3" key="1">
    <citation type="journal article" date="2014" name="Science">
        <title>Plant genetics. Early allopolyploid evolution in the post-Neolithic Brassica napus oilseed genome.</title>
        <authorList>
            <person name="Chalhoub B."/>
            <person name="Denoeud F."/>
            <person name="Liu S."/>
            <person name="Parkin I.A."/>
            <person name="Tang H."/>
            <person name="Wang X."/>
            <person name="Chiquet J."/>
            <person name="Belcram H."/>
            <person name="Tong C."/>
            <person name="Samans B."/>
            <person name="Correa M."/>
            <person name="Da Silva C."/>
            <person name="Just J."/>
            <person name="Falentin C."/>
            <person name="Koh C.S."/>
            <person name="Le Clainche I."/>
            <person name="Bernard M."/>
            <person name="Bento P."/>
            <person name="Noel B."/>
            <person name="Labadie K."/>
            <person name="Alberti A."/>
            <person name="Charles M."/>
            <person name="Arnaud D."/>
            <person name="Guo H."/>
            <person name="Daviaud C."/>
            <person name="Alamery S."/>
            <person name="Jabbari K."/>
            <person name="Zhao M."/>
            <person name="Edger P.P."/>
            <person name="Chelaifa H."/>
            <person name="Tack D."/>
            <person name="Lassalle G."/>
            <person name="Mestiri I."/>
            <person name="Schnel N."/>
            <person name="Le Paslier M.C."/>
            <person name="Fan G."/>
            <person name="Renault V."/>
            <person name="Bayer P.E."/>
            <person name="Golicz A.A."/>
            <person name="Manoli S."/>
            <person name="Lee T.H."/>
            <person name="Thi V.H."/>
            <person name="Chalabi S."/>
            <person name="Hu Q."/>
            <person name="Fan C."/>
            <person name="Tollenaere R."/>
            <person name="Lu Y."/>
            <person name="Battail C."/>
            <person name="Shen J."/>
            <person name="Sidebottom C.H."/>
            <person name="Wang X."/>
            <person name="Canaguier A."/>
            <person name="Chauveau A."/>
            <person name="Berard A."/>
            <person name="Deniot G."/>
            <person name="Guan M."/>
            <person name="Liu Z."/>
            <person name="Sun F."/>
            <person name="Lim Y.P."/>
            <person name="Lyons E."/>
            <person name="Town C.D."/>
            <person name="Bancroft I."/>
            <person name="Wang X."/>
            <person name="Meng J."/>
            <person name="Ma J."/>
            <person name="Pires J.C."/>
            <person name="King G.J."/>
            <person name="Brunel D."/>
            <person name="Delourme R."/>
            <person name="Renard M."/>
            <person name="Aury J.M."/>
            <person name="Adams K.L."/>
            <person name="Batley J."/>
            <person name="Snowdon R.J."/>
            <person name="Tost J."/>
            <person name="Edwards D."/>
            <person name="Zhou Y."/>
            <person name="Hua W."/>
            <person name="Sharpe A.G."/>
            <person name="Paterson A.H."/>
            <person name="Guan C."/>
            <person name="Wincker P."/>
        </authorList>
    </citation>
    <scope>NUCLEOTIDE SEQUENCE [LARGE SCALE GENOMIC DNA]</scope>
    <source>
        <strain evidence="3">cv. Darmor-bzh</strain>
    </source>
</reference>
<dbReference type="EMBL" id="LK032152">
    <property type="protein sequence ID" value="CDY23998.1"/>
    <property type="molecule type" value="Genomic_DNA"/>
</dbReference>
<proteinExistence type="predicted"/>
<evidence type="ECO:0000313" key="1">
    <source>
        <dbReference type="EMBL" id="CAF1699634.1"/>
    </source>
</evidence>